<organism evidence="4">
    <name type="scientific">freshwater metagenome</name>
    <dbReference type="NCBI Taxonomy" id="449393"/>
    <lineage>
        <taxon>unclassified sequences</taxon>
        <taxon>metagenomes</taxon>
        <taxon>ecological metagenomes</taxon>
    </lineage>
</organism>
<protein>
    <recommendedName>
        <fullName evidence="3">Methyltransferase domain-containing protein</fullName>
    </recommendedName>
</protein>
<dbReference type="GO" id="GO:0032259">
    <property type="term" value="P:methylation"/>
    <property type="evidence" value="ECO:0007669"/>
    <property type="project" value="UniProtKB-KW"/>
</dbReference>
<evidence type="ECO:0000256" key="2">
    <source>
        <dbReference type="ARBA" id="ARBA00022679"/>
    </source>
</evidence>
<dbReference type="PANTHER" id="PTHR43861:SF1">
    <property type="entry name" value="TRANS-ACONITATE 2-METHYLTRANSFERASE"/>
    <property type="match status" value="1"/>
</dbReference>
<sequence length="238" mass="26504">MKAWDGVAYDALPLPHEQWGIRTIEALNLQPNETLLDAGCGTGRDAQLALAQLPNGNLVCVDQSTTMLDQCRTRFGDDARVRILEGDLDQALPVEVESVDAIMSVAALHWLAHHNNVWQHFFNALKPGGRIATDCGGFGNLEKTLALVPQIDPNIKFPNWYYANVSDTEALLKAAGFVDIEVSLRPHPTPLPDKETLATYLKTLVFREWNDDQIAKMSELLTDNTLDYVRLEVRARKA</sequence>
<dbReference type="Gene3D" id="3.40.50.150">
    <property type="entry name" value="Vaccinia Virus protein VP39"/>
    <property type="match status" value="1"/>
</dbReference>
<keyword evidence="1" id="KW-0489">Methyltransferase</keyword>
<reference evidence="4" key="1">
    <citation type="submission" date="2014-06" db="EMBL/GenBank/DDBJ databases">
        <title>Key roles for freshwater Actinobacteria revealed by deep metagenomic sequencing.</title>
        <authorList>
            <person name="Ghai R."/>
            <person name="Mizuno C.M."/>
            <person name="Picazo A."/>
            <person name="Camacho A."/>
            <person name="Rodriguez-Valera F."/>
        </authorList>
    </citation>
    <scope>NUCLEOTIDE SEQUENCE</scope>
</reference>
<dbReference type="InterPro" id="IPR029063">
    <property type="entry name" value="SAM-dependent_MTases_sf"/>
</dbReference>
<comment type="caution">
    <text evidence="4">The sequence shown here is derived from an EMBL/GenBank/DDBJ whole genome shotgun (WGS) entry which is preliminary data.</text>
</comment>
<accession>A0A094Q8B4</accession>
<proteinExistence type="predicted"/>
<gene>
    <name evidence="4" type="ORF">GM51_8410</name>
</gene>
<evidence type="ECO:0000259" key="3">
    <source>
        <dbReference type="Pfam" id="PF13649"/>
    </source>
</evidence>
<dbReference type="PANTHER" id="PTHR43861">
    <property type="entry name" value="TRANS-ACONITATE 2-METHYLTRANSFERASE-RELATED"/>
    <property type="match status" value="1"/>
</dbReference>
<evidence type="ECO:0000313" key="4">
    <source>
        <dbReference type="EMBL" id="KGA18384.1"/>
    </source>
</evidence>
<dbReference type="Pfam" id="PF13649">
    <property type="entry name" value="Methyltransf_25"/>
    <property type="match status" value="1"/>
</dbReference>
<dbReference type="EMBL" id="JNSL01000044">
    <property type="protein sequence ID" value="KGA18384.1"/>
    <property type="molecule type" value="Genomic_DNA"/>
</dbReference>
<evidence type="ECO:0000256" key="1">
    <source>
        <dbReference type="ARBA" id="ARBA00022603"/>
    </source>
</evidence>
<dbReference type="InterPro" id="IPR041698">
    <property type="entry name" value="Methyltransf_25"/>
</dbReference>
<dbReference type="AlphaFoldDB" id="A0A094Q8B4"/>
<dbReference type="CDD" id="cd02440">
    <property type="entry name" value="AdoMet_MTases"/>
    <property type="match status" value="1"/>
</dbReference>
<feature type="domain" description="Methyltransferase" evidence="3">
    <location>
        <begin position="36"/>
        <end position="129"/>
    </location>
</feature>
<name>A0A094Q8B4_9ZZZZ</name>
<keyword evidence="2" id="KW-0808">Transferase</keyword>
<dbReference type="SUPFAM" id="SSF53335">
    <property type="entry name" value="S-adenosyl-L-methionine-dependent methyltransferases"/>
    <property type="match status" value="1"/>
</dbReference>
<dbReference type="GO" id="GO:0008168">
    <property type="term" value="F:methyltransferase activity"/>
    <property type="evidence" value="ECO:0007669"/>
    <property type="project" value="UniProtKB-KW"/>
</dbReference>